<evidence type="ECO:0000313" key="2">
    <source>
        <dbReference type="Proteomes" id="UP001060170"/>
    </source>
</evidence>
<gene>
    <name evidence="1" type="ORF">MJO28_012072</name>
</gene>
<organism evidence="1 2">
    <name type="scientific">Puccinia striiformis f. sp. tritici</name>
    <dbReference type="NCBI Taxonomy" id="168172"/>
    <lineage>
        <taxon>Eukaryota</taxon>
        <taxon>Fungi</taxon>
        <taxon>Dikarya</taxon>
        <taxon>Basidiomycota</taxon>
        <taxon>Pucciniomycotina</taxon>
        <taxon>Pucciniomycetes</taxon>
        <taxon>Pucciniales</taxon>
        <taxon>Pucciniaceae</taxon>
        <taxon>Puccinia</taxon>
    </lineage>
</organism>
<keyword evidence="2" id="KW-1185">Reference proteome</keyword>
<dbReference type="Proteomes" id="UP001060170">
    <property type="component" value="Chromosome 12"/>
</dbReference>
<reference evidence="2" key="1">
    <citation type="journal article" date="2018" name="BMC Genomics">
        <title>Genomic insights into host adaptation between the wheat stripe rust pathogen (Puccinia striiformis f. sp. tritici) and the barley stripe rust pathogen (Puccinia striiformis f. sp. hordei).</title>
        <authorList>
            <person name="Xia C."/>
            <person name="Wang M."/>
            <person name="Yin C."/>
            <person name="Cornejo O.E."/>
            <person name="Hulbert S.H."/>
            <person name="Chen X."/>
        </authorList>
    </citation>
    <scope>NUCLEOTIDE SEQUENCE [LARGE SCALE GENOMIC DNA]</scope>
    <source>
        <strain evidence="2">93-210</strain>
    </source>
</reference>
<evidence type="ECO:0000313" key="1">
    <source>
        <dbReference type="EMBL" id="KAI7942045.1"/>
    </source>
</evidence>
<comment type="caution">
    <text evidence="1">The sequence shown here is derived from an EMBL/GenBank/DDBJ whole genome shotgun (WGS) entry which is preliminary data.</text>
</comment>
<protein>
    <submittedName>
        <fullName evidence="1">Uncharacterized protein</fullName>
    </submittedName>
</protein>
<proteinExistence type="predicted"/>
<reference evidence="2" key="2">
    <citation type="journal article" date="2018" name="Mol. Plant Microbe Interact.">
        <title>Genome sequence resources for the wheat stripe rust pathogen (Puccinia striiformis f. sp. tritici) and the barley stripe rust pathogen (Puccinia striiformis f. sp. hordei).</title>
        <authorList>
            <person name="Xia C."/>
            <person name="Wang M."/>
            <person name="Yin C."/>
            <person name="Cornejo O.E."/>
            <person name="Hulbert S.H."/>
            <person name="Chen X."/>
        </authorList>
    </citation>
    <scope>NUCLEOTIDE SEQUENCE [LARGE SCALE GENOMIC DNA]</scope>
    <source>
        <strain evidence="2">93-210</strain>
    </source>
</reference>
<sequence length="258" mass="28819">MIIVFVPALGNGRTDTEKPDISLHSALAELKIRPKMVCRAHDHLDWPSEYAIHLAPLDALLLPASQDRHRGVFYGTRGNKLAYLWNLMPINAEETMSMVGQYLRVRTHLFACGPLNSKDTVAENDLKYALQIDQGVSATPRWTDAICDKIKHNGEKVNGIPTYNGAITYYLSEIPSGELATRIWRHSGTSHILGRVCNWPVRLELLPACSICGAEDHDRARCSYKDLLNQGPQLAIPINNDIMELSPTSIPKKKKKTV</sequence>
<reference evidence="1 2" key="3">
    <citation type="journal article" date="2022" name="Microbiol. Spectr.">
        <title>Folding features and dynamics of 3D genome architecture in plant fungal pathogens.</title>
        <authorList>
            <person name="Xia C."/>
        </authorList>
    </citation>
    <scope>NUCLEOTIDE SEQUENCE [LARGE SCALE GENOMIC DNA]</scope>
    <source>
        <strain evidence="1 2">93-210</strain>
    </source>
</reference>
<accession>A0ACC0DZ91</accession>
<dbReference type="EMBL" id="CM045876">
    <property type="protein sequence ID" value="KAI7942045.1"/>
    <property type="molecule type" value="Genomic_DNA"/>
</dbReference>
<name>A0ACC0DZ91_9BASI</name>